<gene>
    <name evidence="6" type="ORF">NZD86_22760</name>
</gene>
<proteinExistence type="predicted"/>
<dbReference type="SMART" id="SM00448">
    <property type="entry name" value="REC"/>
    <property type="match status" value="1"/>
</dbReference>
<dbReference type="PANTHER" id="PTHR45228:SF1">
    <property type="entry name" value="CYCLIC DI-GMP PHOSPHODIESTERASE TM_0186"/>
    <property type="match status" value="1"/>
</dbReference>
<dbReference type="PROSITE" id="PS51832">
    <property type="entry name" value="HD_GYP"/>
    <property type="match status" value="1"/>
</dbReference>
<evidence type="ECO:0000256" key="2">
    <source>
        <dbReference type="SAM" id="Coils"/>
    </source>
</evidence>
<dbReference type="Gene3D" id="3.40.50.2300">
    <property type="match status" value="1"/>
</dbReference>
<dbReference type="PROSITE" id="PS50110">
    <property type="entry name" value="RESPONSE_REGULATORY"/>
    <property type="match status" value="1"/>
</dbReference>
<keyword evidence="2" id="KW-0175">Coiled coil</keyword>
<dbReference type="SUPFAM" id="SSF52172">
    <property type="entry name" value="CheY-like"/>
    <property type="match status" value="1"/>
</dbReference>
<dbReference type="CDD" id="cd00077">
    <property type="entry name" value="HDc"/>
    <property type="match status" value="1"/>
</dbReference>
<dbReference type="InterPro" id="IPR037522">
    <property type="entry name" value="HD_GYP_dom"/>
</dbReference>
<organism evidence="6 7">
    <name type="scientific">Alicyclobacillus dauci</name>
    <dbReference type="NCBI Taxonomy" id="1475485"/>
    <lineage>
        <taxon>Bacteria</taxon>
        <taxon>Bacillati</taxon>
        <taxon>Bacillota</taxon>
        <taxon>Bacilli</taxon>
        <taxon>Bacillales</taxon>
        <taxon>Alicyclobacillaceae</taxon>
        <taxon>Alicyclobacillus</taxon>
    </lineage>
</organism>
<evidence type="ECO:0000313" key="7">
    <source>
        <dbReference type="Proteomes" id="UP001164803"/>
    </source>
</evidence>
<dbReference type="InterPro" id="IPR003607">
    <property type="entry name" value="HD/PDEase_dom"/>
</dbReference>
<dbReference type="InterPro" id="IPR006675">
    <property type="entry name" value="HDIG_dom"/>
</dbReference>
<dbReference type="Gene3D" id="1.10.3210.10">
    <property type="entry name" value="Hypothetical protein af1432"/>
    <property type="match status" value="1"/>
</dbReference>
<evidence type="ECO:0000256" key="1">
    <source>
        <dbReference type="PROSITE-ProRule" id="PRU00169"/>
    </source>
</evidence>
<dbReference type="InterPro" id="IPR052020">
    <property type="entry name" value="Cyclic_di-GMP/3'3'-cGAMP_PDE"/>
</dbReference>
<evidence type="ECO:0000313" key="6">
    <source>
        <dbReference type="EMBL" id="WAH36945.1"/>
    </source>
</evidence>
<feature type="domain" description="HD-GYP" evidence="5">
    <location>
        <begin position="152"/>
        <end position="347"/>
    </location>
</feature>
<dbReference type="Pfam" id="PF13487">
    <property type="entry name" value="HD_5"/>
    <property type="match status" value="1"/>
</dbReference>
<evidence type="ECO:0000259" key="3">
    <source>
        <dbReference type="PROSITE" id="PS50110"/>
    </source>
</evidence>
<dbReference type="RefSeq" id="WP_268044350.1">
    <property type="nucleotide sequence ID" value="NZ_CP104064.1"/>
</dbReference>
<feature type="coiled-coil region" evidence="2">
    <location>
        <begin position="138"/>
        <end position="172"/>
    </location>
</feature>
<feature type="domain" description="Response regulatory" evidence="3">
    <location>
        <begin position="7"/>
        <end position="125"/>
    </location>
</feature>
<reference evidence="6" key="1">
    <citation type="submission" date="2022-08" db="EMBL/GenBank/DDBJ databases">
        <title>Alicyclobacillus dauci DSM2870, complete genome.</title>
        <authorList>
            <person name="Wang Q."/>
            <person name="Cai R."/>
            <person name="Wang Z."/>
        </authorList>
    </citation>
    <scope>NUCLEOTIDE SEQUENCE</scope>
    <source>
        <strain evidence="6">DSM 28700</strain>
    </source>
</reference>
<evidence type="ECO:0000259" key="4">
    <source>
        <dbReference type="PROSITE" id="PS51831"/>
    </source>
</evidence>
<sequence length="347" mass="39432">MNKSKSRILIVDDQEMNISLLVRMLRRAGYENLYTTQDPVQALPMFEEIGPDIVLLDLHMPQMSGFEVLEQLQERIPPSSYLPVLVLTADITPEAKRQALSQGAKDFLTKPFDRTEVILRIGNLLETRSLHLALQNQNEILEERVRERTADLEAAQMEILQLLARASEFRDDVTGQHTRRVGEWAGEVARAMGLADREVELIQAAAQLHDIGKIGIPDEVLMKPGRFVEEEFEQMKQHTKIGAEILAGSRFPVLQQAEAIALYHHEKWDGTGYPYGRKGEEIPLAGRIVSLVDFFDALTHTRPYKDSWSVEEAVDEIKRQEGRHFDPAVVKAFMQVLNERTGVKVTE</sequence>
<dbReference type="CDD" id="cd17551">
    <property type="entry name" value="REC_RpfG-like"/>
    <property type="match status" value="1"/>
</dbReference>
<accession>A0ABY6Z240</accession>
<dbReference type="InterPro" id="IPR001789">
    <property type="entry name" value="Sig_transdc_resp-reg_receiver"/>
</dbReference>
<dbReference type="Pfam" id="PF00072">
    <property type="entry name" value="Response_reg"/>
    <property type="match status" value="1"/>
</dbReference>
<dbReference type="InterPro" id="IPR011006">
    <property type="entry name" value="CheY-like_superfamily"/>
</dbReference>
<protein>
    <submittedName>
        <fullName evidence="6">Response regulator</fullName>
    </submittedName>
</protein>
<dbReference type="PROSITE" id="PS51831">
    <property type="entry name" value="HD"/>
    <property type="match status" value="1"/>
</dbReference>
<dbReference type="InterPro" id="IPR006674">
    <property type="entry name" value="HD_domain"/>
</dbReference>
<evidence type="ECO:0000259" key="5">
    <source>
        <dbReference type="PROSITE" id="PS51832"/>
    </source>
</evidence>
<keyword evidence="7" id="KW-1185">Reference proteome</keyword>
<name>A0ABY6Z240_9BACL</name>
<dbReference type="NCBIfam" id="TIGR00277">
    <property type="entry name" value="HDIG"/>
    <property type="match status" value="1"/>
</dbReference>
<dbReference type="SMART" id="SM00471">
    <property type="entry name" value="HDc"/>
    <property type="match status" value="1"/>
</dbReference>
<dbReference type="Proteomes" id="UP001164803">
    <property type="component" value="Chromosome"/>
</dbReference>
<dbReference type="EMBL" id="CP104064">
    <property type="protein sequence ID" value="WAH36945.1"/>
    <property type="molecule type" value="Genomic_DNA"/>
</dbReference>
<dbReference type="PANTHER" id="PTHR45228">
    <property type="entry name" value="CYCLIC DI-GMP PHOSPHODIESTERASE TM_0186-RELATED"/>
    <property type="match status" value="1"/>
</dbReference>
<keyword evidence="1" id="KW-0597">Phosphoprotein</keyword>
<feature type="domain" description="HD" evidence="4">
    <location>
        <begin position="174"/>
        <end position="298"/>
    </location>
</feature>
<dbReference type="SUPFAM" id="SSF109604">
    <property type="entry name" value="HD-domain/PDEase-like"/>
    <property type="match status" value="1"/>
</dbReference>
<feature type="modified residue" description="4-aspartylphosphate" evidence="1">
    <location>
        <position position="57"/>
    </location>
</feature>